<sequence length="447" mass="47847">MTSTQPLLYAAPSAFTIERVHTLVQQVGPEAPTVEYKEKLGPTLARGVAALANTYGGLLLVGVSDQRKIIGVKEKAIEAVAEHCTAKIEPPWSPEIIPVPLGDGSDLYVLVLRIVPGTHPRPLLVDGIAYVRHQNTTHPADWRRLGELFAEQSAAPEGVWNLQAPQIPHQPSGGADQTVDFVLRSGLRLPVATAAVWRPLSERVITALADALDGSRLAAVMASMASASSPDGIGGFHRAGLNRSRSVRLAWSVCPEGWPADKPHPMEAQATLEIPGGYGTFGQQLTFQVDVTVRASTMTEGRWYPVHRPLGLEETAHLIDALADALTAPNLIAALAELAGVDAYAVPQPRNLHLVTARSLISVLDADALTQVPGSGISHGAHLLSDPAHDLADPAQRWTQVLQWVEQITLDGGLTGAERLLRHLPAPPRHEQQRLATRPERVAAGNS</sequence>
<dbReference type="RefSeq" id="WP_380321244.1">
    <property type="nucleotide sequence ID" value="NZ_JBHYPW010000013.1"/>
</dbReference>
<dbReference type="InterPro" id="IPR038461">
    <property type="entry name" value="Schlafen_AlbA_2_dom_sf"/>
</dbReference>
<gene>
    <name evidence="3" type="ORF">ACFW6T_16660</name>
</gene>
<dbReference type="Gene3D" id="3.30.950.30">
    <property type="entry name" value="Schlafen, AAA domain"/>
    <property type="match status" value="1"/>
</dbReference>
<protein>
    <submittedName>
        <fullName evidence="3">Helix-turn-helix domain-containing protein</fullName>
    </submittedName>
</protein>
<reference evidence="3 4" key="1">
    <citation type="submission" date="2024-09" db="EMBL/GenBank/DDBJ databases">
        <title>The Natural Products Discovery Center: Release of the First 8490 Sequenced Strains for Exploring Actinobacteria Biosynthetic Diversity.</title>
        <authorList>
            <person name="Kalkreuter E."/>
            <person name="Kautsar S.A."/>
            <person name="Yang D."/>
            <person name="Bader C.D."/>
            <person name="Teijaro C.N."/>
            <person name="Fluegel L."/>
            <person name="Davis C.M."/>
            <person name="Simpson J.R."/>
            <person name="Lauterbach L."/>
            <person name="Steele A.D."/>
            <person name="Gui C."/>
            <person name="Meng S."/>
            <person name="Li G."/>
            <person name="Viehrig K."/>
            <person name="Ye F."/>
            <person name="Su P."/>
            <person name="Kiefer A.F."/>
            <person name="Nichols A."/>
            <person name="Cepeda A.J."/>
            <person name="Yan W."/>
            <person name="Fan B."/>
            <person name="Jiang Y."/>
            <person name="Adhikari A."/>
            <person name="Zheng C.-J."/>
            <person name="Schuster L."/>
            <person name="Cowan T.M."/>
            <person name="Smanski M.J."/>
            <person name="Chevrette M.G."/>
            <person name="De Carvalho L.P.S."/>
            <person name="Shen B."/>
        </authorList>
    </citation>
    <scope>NUCLEOTIDE SEQUENCE [LARGE SCALE GENOMIC DNA]</scope>
    <source>
        <strain evidence="3 4">NPDC058753</strain>
    </source>
</reference>
<dbReference type="Proteomes" id="UP001599542">
    <property type="component" value="Unassembled WGS sequence"/>
</dbReference>
<evidence type="ECO:0000256" key="1">
    <source>
        <dbReference type="SAM" id="MobiDB-lite"/>
    </source>
</evidence>
<feature type="compositionally biased region" description="Basic and acidic residues" evidence="1">
    <location>
        <begin position="428"/>
        <end position="441"/>
    </location>
</feature>
<evidence type="ECO:0000313" key="3">
    <source>
        <dbReference type="EMBL" id="MFE1353612.1"/>
    </source>
</evidence>
<dbReference type="PANTHER" id="PTHR30595:SF6">
    <property type="entry name" value="SCHLAFEN ALBA-2 DOMAIN-CONTAINING PROTEIN"/>
    <property type="match status" value="1"/>
</dbReference>
<name>A0ABW6GLI2_9ACTN</name>
<comment type="caution">
    <text evidence="3">The sequence shown here is derived from an EMBL/GenBank/DDBJ whole genome shotgun (WGS) entry which is preliminary data.</text>
</comment>
<keyword evidence="4" id="KW-1185">Reference proteome</keyword>
<organism evidence="3 4">
    <name type="scientific">Kitasatospora phosalacinea</name>
    <dbReference type="NCBI Taxonomy" id="2065"/>
    <lineage>
        <taxon>Bacteria</taxon>
        <taxon>Bacillati</taxon>
        <taxon>Actinomycetota</taxon>
        <taxon>Actinomycetes</taxon>
        <taxon>Kitasatosporales</taxon>
        <taxon>Streptomycetaceae</taxon>
        <taxon>Kitasatospora</taxon>
    </lineage>
</organism>
<accession>A0ABW6GLI2</accession>
<dbReference type="Pfam" id="PF04326">
    <property type="entry name" value="SLFN_AlbA_2"/>
    <property type="match status" value="1"/>
</dbReference>
<dbReference type="InterPro" id="IPR007421">
    <property type="entry name" value="Schlafen_AlbA_2_dom"/>
</dbReference>
<evidence type="ECO:0000259" key="2">
    <source>
        <dbReference type="Pfam" id="PF04326"/>
    </source>
</evidence>
<dbReference type="EMBL" id="JBHYPX010000031">
    <property type="protein sequence ID" value="MFE1353612.1"/>
    <property type="molecule type" value="Genomic_DNA"/>
</dbReference>
<proteinExistence type="predicted"/>
<dbReference type="PANTHER" id="PTHR30595">
    <property type="entry name" value="GLPR-RELATED TRANSCRIPTIONAL REPRESSOR"/>
    <property type="match status" value="1"/>
</dbReference>
<evidence type="ECO:0000313" key="4">
    <source>
        <dbReference type="Proteomes" id="UP001599542"/>
    </source>
</evidence>
<feature type="region of interest" description="Disordered" evidence="1">
    <location>
        <begin position="426"/>
        <end position="447"/>
    </location>
</feature>
<feature type="domain" description="Schlafen AlbA-2" evidence="2">
    <location>
        <begin position="30"/>
        <end position="140"/>
    </location>
</feature>